<keyword evidence="2" id="KW-0433">Leucine-rich repeat</keyword>
<dbReference type="PANTHER" id="PTHR33463">
    <property type="entry name" value="NB-ARC DOMAIN-CONTAINING PROTEIN-RELATED"/>
    <property type="match status" value="1"/>
</dbReference>
<dbReference type="Proteomes" id="UP000325577">
    <property type="component" value="Linkage Group LG8"/>
</dbReference>
<sequence length="626" mass="71652">MEIVNAAVGKIVEQITEWLMRSMGRQIGYLVHYKENIQKLDEEIKELGENRGRLQRKVDEATNRGEIVEDNVNQWLTDAGQRKEEVDQFLGEQLQEHKRCFHFCSRYRVSKEAKRKTDVVIKLKDHGNFNEIARPAPPPEFGFQSSAYYETFESRVSIFNEIMEALKDNSVKLVGIYGIGGAGKTTMVEEVGKKVKKDGVFHEVVMAVVSQNVNVRDIQGKLADRLDLQLKKETEDGRAGELWNRLNNDKQNLVILDDVWEELNLKAVGIPVTDGIKGCCKVVLTSRNQGVLQKMKVQEQFPLGVLSPQESWNLFKKRAGNSVDSPSIKYFADEVCKECGDLPLVILAVAAALEDKDEYAWADALKQLRDSDIDGVDSRLYSSLKLSYNYLQSQDARRCFLLCCLFREDAEISIDDLARYGLGMRFFKNVRTLKEASNRVHTLVGTLKTCCLLLEGSIDKNKVKMHDVFRDVAISIARDNEAFMVRHGVDLEEWPERDEYQCSRVISLRCENIDKYPDELKCSELNTLVLEGSYASTITSHAFFNGTRELKVLDLSYMLFRLLPSSLSNLSNLRMLCLRDCKLEDVSMLKDLKNLEMLSLKRFWHQEVVTRDTTLDLFAVVRFTEL</sequence>
<dbReference type="GO" id="GO:0043531">
    <property type="term" value="F:ADP binding"/>
    <property type="evidence" value="ECO:0007669"/>
    <property type="project" value="InterPro"/>
</dbReference>
<keyword evidence="4" id="KW-0067">ATP-binding</keyword>
<dbReference type="AlphaFoldDB" id="A0A5J4ZH56"/>
<accession>A0A5J4ZH56</accession>
<dbReference type="EMBL" id="CM018051">
    <property type="protein sequence ID" value="KAA8517184.1"/>
    <property type="molecule type" value="Genomic_DNA"/>
</dbReference>
<name>A0A5J4ZH56_9ASTE</name>
<keyword evidence="4" id="KW-0547">Nucleotide-binding</keyword>
<evidence type="ECO:0000256" key="2">
    <source>
        <dbReference type="ARBA" id="ARBA00022614"/>
    </source>
</evidence>
<gene>
    <name evidence="7" type="ORF">F0562_017477</name>
</gene>
<evidence type="ECO:0000313" key="8">
    <source>
        <dbReference type="Proteomes" id="UP000325577"/>
    </source>
</evidence>
<protein>
    <recommendedName>
        <fullName evidence="6">NB-ARC domain-containing protein</fullName>
    </recommendedName>
</protein>
<dbReference type="PANTHER" id="PTHR33463:SF198">
    <property type="entry name" value="RPP4C3"/>
    <property type="match status" value="1"/>
</dbReference>
<dbReference type="SUPFAM" id="SSF52540">
    <property type="entry name" value="P-loop containing nucleoside triphosphate hydrolases"/>
    <property type="match status" value="1"/>
</dbReference>
<dbReference type="GO" id="GO:0005524">
    <property type="term" value="F:ATP binding"/>
    <property type="evidence" value="ECO:0007669"/>
    <property type="project" value="UniProtKB-KW"/>
</dbReference>
<dbReference type="Gene3D" id="3.40.50.300">
    <property type="entry name" value="P-loop containing nucleotide triphosphate hydrolases"/>
    <property type="match status" value="1"/>
</dbReference>
<evidence type="ECO:0000256" key="3">
    <source>
        <dbReference type="ARBA" id="ARBA00022821"/>
    </source>
</evidence>
<dbReference type="InterPro" id="IPR027417">
    <property type="entry name" value="P-loop_NTPase"/>
</dbReference>
<dbReference type="SUPFAM" id="SSF52058">
    <property type="entry name" value="L domain-like"/>
    <property type="match status" value="1"/>
</dbReference>
<dbReference type="InterPro" id="IPR032675">
    <property type="entry name" value="LRR_dom_sf"/>
</dbReference>
<keyword evidence="5" id="KW-0175">Coiled coil</keyword>
<dbReference type="Gene3D" id="3.80.10.10">
    <property type="entry name" value="Ribonuclease Inhibitor"/>
    <property type="match status" value="1"/>
</dbReference>
<dbReference type="InterPro" id="IPR002182">
    <property type="entry name" value="NB-ARC"/>
</dbReference>
<feature type="coiled-coil region" evidence="5">
    <location>
        <begin position="30"/>
        <end position="64"/>
    </location>
</feature>
<dbReference type="Pfam" id="PF00931">
    <property type="entry name" value="NB-ARC"/>
    <property type="match status" value="1"/>
</dbReference>
<evidence type="ECO:0000313" key="7">
    <source>
        <dbReference type="EMBL" id="KAA8517184.1"/>
    </source>
</evidence>
<dbReference type="FunFam" id="3.40.50.300:FF:001091">
    <property type="entry name" value="Probable disease resistance protein At1g61300"/>
    <property type="match status" value="1"/>
</dbReference>
<evidence type="ECO:0000259" key="6">
    <source>
        <dbReference type="Pfam" id="PF00931"/>
    </source>
</evidence>
<evidence type="ECO:0000256" key="4">
    <source>
        <dbReference type="ARBA" id="ARBA00022840"/>
    </source>
</evidence>
<dbReference type="InterPro" id="IPR050905">
    <property type="entry name" value="Plant_NBS-LRR"/>
</dbReference>
<proteinExistence type="inferred from homology"/>
<dbReference type="GO" id="GO:0006952">
    <property type="term" value="P:defense response"/>
    <property type="evidence" value="ECO:0007669"/>
    <property type="project" value="UniProtKB-KW"/>
</dbReference>
<dbReference type="OrthoDB" id="1165739at2759"/>
<keyword evidence="8" id="KW-1185">Reference proteome</keyword>
<comment type="similarity">
    <text evidence="1">Belongs to the disease resistance NB-LRR family.</text>
</comment>
<keyword evidence="3" id="KW-0611">Plant defense</keyword>
<feature type="domain" description="NB-ARC" evidence="6">
    <location>
        <begin position="160"/>
        <end position="321"/>
    </location>
</feature>
<evidence type="ECO:0000256" key="5">
    <source>
        <dbReference type="SAM" id="Coils"/>
    </source>
</evidence>
<organism evidence="7 8">
    <name type="scientific">Nyssa sinensis</name>
    <dbReference type="NCBI Taxonomy" id="561372"/>
    <lineage>
        <taxon>Eukaryota</taxon>
        <taxon>Viridiplantae</taxon>
        <taxon>Streptophyta</taxon>
        <taxon>Embryophyta</taxon>
        <taxon>Tracheophyta</taxon>
        <taxon>Spermatophyta</taxon>
        <taxon>Magnoliopsida</taxon>
        <taxon>eudicotyledons</taxon>
        <taxon>Gunneridae</taxon>
        <taxon>Pentapetalae</taxon>
        <taxon>asterids</taxon>
        <taxon>Cornales</taxon>
        <taxon>Nyssaceae</taxon>
        <taxon>Nyssa</taxon>
    </lineage>
</organism>
<evidence type="ECO:0000256" key="1">
    <source>
        <dbReference type="ARBA" id="ARBA00008894"/>
    </source>
</evidence>
<dbReference type="PRINTS" id="PR00364">
    <property type="entry name" value="DISEASERSIST"/>
</dbReference>
<dbReference type="Gene3D" id="1.10.8.430">
    <property type="entry name" value="Helical domain of apoptotic protease-activating factors"/>
    <property type="match status" value="1"/>
</dbReference>
<dbReference type="InterPro" id="IPR042197">
    <property type="entry name" value="Apaf_helical"/>
</dbReference>
<reference evidence="7 8" key="1">
    <citation type="submission" date="2019-09" db="EMBL/GenBank/DDBJ databases">
        <title>A chromosome-level genome assembly of the Chinese tupelo Nyssa sinensis.</title>
        <authorList>
            <person name="Yang X."/>
            <person name="Kang M."/>
            <person name="Yang Y."/>
            <person name="Xiong H."/>
            <person name="Wang M."/>
            <person name="Zhang Z."/>
            <person name="Wang Z."/>
            <person name="Wu H."/>
            <person name="Ma T."/>
            <person name="Liu J."/>
            <person name="Xi Z."/>
        </authorList>
    </citation>
    <scope>NUCLEOTIDE SEQUENCE [LARGE SCALE GENOMIC DNA]</scope>
    <source>
        <strain evidence="7">J267</strain>
        <tissue evidence="7">Leaf</tissue>
    </source>
</reference>